<dbReference type="RefSeq" id="WP_188497706.1">
    <property type="nucleotide sequence ID" value="NZ_BMFV01000018.1"/>
</dbReference>
<dbReference type="Proteomes" id="UP000656813">
    <property type="component" value="Unassembled WGS sequence"/>
</dbReference>
<reference evidence="9" key="1">
    <citation type="journal article" date="2014" name="Int. J. Syst. Evol. Microbiol.">
        <title>Complete genome sequence of Corynebacterium casei LMG S-19264T (=DSM 44701T), isolated from a smear-ripened cheese.</title>
        <authorList>
            <consortium name="US DOE Joint Genome Institute (JGI-PGF)"/>
            <person name="Walter F."/>
            <person name="Albersmeier A."/>
            <person name="Kalinowski J."/>
            <person name="Ruckert C."/>
        </authorList>
    </citation>
    <scope>NUCLEOTIDE SEQUENCE</scope>
    <source>
        <strain evidence="9">CGMCC 1.12777</strain>
    </source>
</reference>
<keyword evidence="10" id="KW-1185">Reference proteome</keyword>
<evidence type="ECO:0000256" key="8">
    <source>
        <dbReference type="HAMAP-Rule" id="MF_00258"/>
    </source>
</evidence>
<dbReference type="PROSITE" id="PS00924">
    <property type="entry name" value="ASP_GLU_RACEMASE_2"/>
    <property type="match status" value="1"/>
</dbReference>
<dbReference type="NCBIfam" id="NF002035">
    <property type="entry name" value="PRK00865.1-3"/>
    <property type="match status" value="1"/>
</dbReference>
<proteinExistence type="inferred from homology"/>
<feature type="binding site" evidence="8">
    <location>
        <begin position="9"/>
        <end position="10"/>
    </location>
    <ligand>
        <name>substrate</name>
    </ligand>
</feature>
<evidence type="ECO:0000313" key="9">
    <source>
        <dbReference type="EMBL" id="GGH83691.1"/>
    </source>
</evidence>
<dbReference type="Gene3D" id="3.40.50.1860">
    <property type="match status" value="2"/>
</dbReference>
<dbReference type="HAMAP" id="MF_00258">
    <property type="entry name" value="Glu_racemase"/>
    <property type="match status" value="1"/>
</dbReference>
<comment type="similarity">
    <text evidence="8">Belongs to the aspartate/glutamate racemases family.</text>
</comment>
<evidence type="ECO:0000256" key="1">
    <source>
        <dbReference type="ARBA" id="ARBA00001602"/>
    </source>
</evidence>
<comment type="caution">
    <text evidence="9">The sequence shown here is derived from an EMBL/GenBank/DDBJ whole genome shotgun (WGS) entry which is preliminary data.</text>
</comment>
<gene>
    <name evidence="8 9" type="primary">murI</name>
    <name evidence="9" type="ORF">GCM10007096_25040</name>
</gene>
<sequence length="262" mass="28854">MNKPIGVIDSGVGGLTVAKEIIRQRPNESILYLGDTARCPYGPRPTEEVRELTWQMVRHLLKQDIKMLVIACNTATAVAFEEIRDTLPIPVVGVINPGARSALQVTRNYNVGVIGTVGTIKSKAYEHALQEIHPQIQVTSLACPLFVPLVEAGTLHSQEAKDIIAESLKPLKETDIDTLILGCTHYPLLKTLIQEVMGDDIHLIDSAKETAREMSTIISHNNIAATSTTPNHQFYSTGGQHVLRNLVNQWLQLRSSVNRISL</sequence>
<dbReference type="GO" id="GO:0008360">
    <property type="term" value="P:regulation of cell shape"/>
    <property type="evidence" value="ECO:0007669"/>
    <property type="project" value="UniProtKB-KW"/>
</dbReference>
<dbReference type="NCBIfam" id="TIGR00067">
    <property type="entry name" value="glut_race"/>
    <property type="match status" value="1"/>
</dbReference>
<protein>
    <recommendedName>
        <fullName evidence="7 8">Glutamate racemase</fullName>
        <ecNumber evidence="2 8">5.1.1.3</ecNumber>
    </recommendedName>
</protein>
<dbReference type="EMBL" id="BMFV01000018">
    <property type="protein sequence ID" value="GGH83691.1"/>
    <property type="molecule type" value="Genomic_DNA"/>
</dbReference>
<dbReference type="AlphaFoldDB" id="A0A8J2ZWX0"/>
<evidence type="ECO:0000256" key="7">
    <source>
        <dbReference type="ARBA" id="ARBA00070053"/>
    </source>
</evidence>
<name>A0A8J2ZWX0_9BACL</name>
<comment type="function">
    <text evidence="8">Provides the (R)-glutamate required for cell wall biosynthesis.</text>
</comment>
<evidence type="ECO:0000313" key="10">
    <source>
        <dbReference type="Proteomes" id="UP000656813"/>
    </source>
</evidence>
<dbReference type="GO" id="GO:0042802">
    <property type="term" value="F:identical protein binding"/>
    <property type="evidence" value="ECO:0007669"/>
    <property type="project" value="UniProtKB-ARBA"/>
</dbReference>
<feature type="active site" description="Proton donor/acceptor" evidence="8">
    <location>
        <position position="72"/>
    </location>
</feature>
<dbReference type="FunFam" id="3.40.50.1860:FF:000002">
    <property type="entry name" value="Glutamate racemase"/>
    <property type="match status" value="1"/>
</dbReference>
<dbReference type="GO" id="GO:0008881">
    <property type="term" value="F:glutamate racemase activity"/>
    <property type="evidence" value="ECO:0007669"/>
    <property type="project" value="UniProtKB-UniRule"/>
</dbReference>
<feature type="binding site" evidence="8">
    <location>
        <begin position="184"/>
        <end position="185"/>
    </location>
    <ligand>
        <name>substrate</name>
    </ligand>
</feature>
<comment type="pathway">
    <text evidence="8">Cell wall biogenesis; peptidoglycan biosynthesis.</text>
</comment>
<dbReference type="GO" id="GO:0071555">
    <property type="term" value="P:cell wall organization"/>
    <property type="evidence" value="ECO:0007669"/>
    <property type="project" value="UniProtKB-KW"/>
</dbReference>
<dbReference type="EC" id="5.1.1.3" evidence="2 8"/>
<evidence type="ECO:0000256" key="2">
    <source>
        <dbReference type="ARBA" id="ARBA00013090"/>
    </source>
</evidence>
<dbReference type="PANTHER" id="PTHR21198">
    <property type="entry name" value="GLUTAMATE RACEMASE"/>
    <property type="match status" value="1"/>
</dbReference>
<dbReference type="PANTHER" id="PTHR21198:SF2">
    <property type="entry name" value="GLUTAMATE RACEMASE"/>
    <property type="match status" value="1"/>
</dbReference>
<keyword evidence="6 8" id="KW-0961">Cell wall biogenesis/degradation</keyword>
<dbReference type="PROSITE" id="PS00923">
    <property type="entry name" value="ASP_GLU_RACEMASE_1"/>
    <property type="match status" value="1"/>
</dbReference>
<dbReference type="Pfam" id="PF01177">
    <property type="entry name" value="Asp_Glu_race"/>
    <property type="match status" value="1"/>
</dbReference>
<accession>A0A8J2ZWX0</accession>
<dbReference type="GO" id="GO:0009252">
    <property type="term" value="P:peptidoglycan biosynthetic process"/>
    <property type="evidence" value="ECO:0007669"/>
    <property type="project" value="UniProtKB-UniRule"/>
</dbReference>
<dbReference type="InterPro" id="IPR004391">
    <property type="entry name" value="Glu_race"/>
</dbReference>
<keyword evidence="4 8" id="KW-0573">Peptidoglycan synthesis</keyword>
<keyword evidence="5 8" id="KW-0413">Isomerase</keyword>
<dbReference type="InterPro" id="IPR018187">
    <property type="entry name" value="Asp/Glu_racemase_AS_1"/>
</dbReference>
<dbReference type="InterPro" id="IPR033134">
    <property type="entry name" value="Asp/Glu_racemase_AS_2"/>
</dbReference>
<organism evidence="9 10">
    <name type="scientific">Pullulanibacillus pueri</name>
    <dbReference type="NCBI Taxonomy" id="1437324"/>
    <lineage>
        <taxon>Bacteria</taxon>
        <taxon>Bacillati</taxon>
        <taxon>Bacillota</taxon>
        <taxon>Bacilli</taxon>
        <taxon>Bacillales</taxon>
        <taxon>Sporolactobacillaceae</taxon>
        <taxon>Pullulanibacillus</taxon>
    </lineage>
</organism>
<dbReference type="InterPro" id="IPR015942">
    <property type="entry name" value="Asp/Glu/hydantoin_racemase"/>
</dbReference>
<keyword evidence="3 8" id="KW-0133">Cell shape</keyword>
<evidence type="ECO:0000256" key="3">
    <source>
        <dbReference type="ARBA" id="ARBA00022960"/>
    </source>
</evidence>
<reference evidence="9" key="2">
    <citation type="submission" date="2020-09" db="EMBL/GenBank/DDBJ databases">
        <authorList>
            <person name="Sun Q."/>
            <person name="Zhou Y."/>
        </authorList>
    </citation>
    <scope>NUCLEOTIDE SEQUENCE</scope>
    <source>
        <strain evidence="9">CGMCC 1.12777</strain>
    </source>
</reference>
<feature type="binding site" evidence="8">
    <location>
        <begin position="41"/>
        <end position="42"/>
    </location>
    <ligand>
        <name>substrate</name>
    </ligand>
</feature>
<evidence type="ECO:0000256" key="6">
    <source>
        <dbReference type="ARBA" id="ARBA00023316"/>
    </source>
</evidence>
<evidence type="ECO:0000256" key="4">
    <source>
        <dbReference type="ARBA" id="ARBA00022984"/>
    </source>
</evidence>
<comment type="catalytic activity">
    <reaction evidence="1 8">
        <text>L-glutamate = D-glutamate</text>
        <dbReference type="Rhea" id="RHEA:12813"/>
        <dbReference type="ChEBI" id="CHEBI:29985"/>
        <dbReference type="ChEBI" id="CHEBI:29986"/>
        <dbReference type="EC" id="5.1.1.3"/>
    </reaction>
</comment>
<feature type="active site" description="Proton donor/acceptor" evidence="8">
    <location>
        <position position="183"/>
    </location>
</feature>
<dbReference type="SUPFAM" id="SSF53681">
    <property type="entry name" value="Aspartate/glutamate racemase"/>
    <property type="match status" value="2"/>
</dbReference>
<dbReference type="InterPro" id="IPR001920">
    <property type="entry name" value="Asp/Glu_race"/>
</dbReference>
<dbReference type="UniPathway" id="UPA00219"/>
<evidence type="ECO:0000256" key="5">
    <source>
        <dbReference type="ARBA" id="ARBA00023235"/>
    </source>
</evidence>
<feature type="binding site" evidence="8">
    <location>
        <begin position="73"/>
        <end position="74"/>
    </location>
    <ligand>
        <name>substrate</name>
    </ligand>
</feature>